<dbReference type="SMART" id="SM01134">
    <property type="entry name" value="DeoRC"/>
    <property type="match status" value="1"/>
</dbReference>
<dbReference type="PROSITE" id="PS51000">
    <property type="entry name" value="HTH_DEOR_2"/>
    <property type="match status" value="1"/>
</dbReference>
<dbReference type="SUPFAM" id="SSF46785">
    <property type="entry name" value="Winged helix' DNA-binding domain"/>
    <property type="match status" value="1"/>
</dbReference>
<dbReference type="InterPro" id="IPR050313">
    <property type="entry name" value="Carb_Metab_HTH_regulators"/>
</dbReference>
<dbReference type="GO" id="GO:0003700">
    <property type="term" value="F:DNA-binding transcription factor activity"/>
    <property type="evidence" value="ECO:0007669"/>
    <property type="project" value="InterPro"/>
</dbReference>
<dbReference type="SMART" id="SM00420">
    <property type="entry name" value="HTH_DEOR"/>
    <property type="match status" value="1"/>
</dbReference>
<dbReference type="InterPro" id="IPR036390">
    <property type="entry name" value="WH_DNA-bd_sf"/>
</dbReference>
<evidence type="ECO:0000313" key="7">
    <source>
        <dbReference type="Proteomes" id="UP000600865"/>
    </source>
</evidence>
<dbReference type="InterPro" id="IPR001034">
    <property type="entry name" value="DeoR_HTH"/>
</dbReference>
<evidence type="ECO:0000313" key="6">
    <source>
        <dbReference type="EMBL" id="GGX70862.1"/>
    </source>
</evidence>
<keyword evidence="3" id="KW-0238">DNA-binding</keyword>
<dbReference type="RefSeq" id="WP_189585492.1">
    <property type="nucleotide sequence ID" value="NZ_BMYV01000002.1"/>
</dbReference>
<evidence type="ECO:0000256" key="2">
    <source>
        <dbReference type="ARBA" id="ARBA00023015"/>
    </source>
</evidence>
<keyword evidence="7" id="KW-1185">Reference proteome</keyword>
<dbReference type="PANTHER" id="PTHR30363:SF4">
    <property type="entry name" value="GLYCEROL-3-PHOSPHATE REGULON REPRESSOR"/>
    <property type="match status" value="1"/>
</dbReference>
<dbReference type="PANTHER" id="PTHR30363">
    <property type="entry name" value="HTH-TYPE TRANSCRIPTIONAL REGULATOR SRLR-RELATED"/>
    <property type="match status" value="1"/>
</dbReference>
<dbReference type="GO" id="GO:0003677">
    <property type="term" value="F:DNA binding"/>
    <property type="evidence" value="ECO:0007669"/>
    <property type="project" value="UniProtKB-KW"/>
</dbReference>
<dbReference type="SUPFAM" id="SSF100950">
    <property type="entry name" value="NagB/RpiA/CoA transferase-like"/>
    <property type="match status" value="1"/>
</dbReference>
<feature type="domain" description="HTH deoR-type" evidence="5">
    <location>
        <begin position="6"/>
        <end position="61"/>
    </location>
</feature>
<sequence length="259" mass="28370">MSKFEPSKRQSAILEMVAEAGFVATEAMVTTFNVTPQTIRRDLNELSRHSFLSRFHGGAGQIKSAENPPYKDRLQSGVEAKRKIAAATAALIPNGASIFLSTGTTIEAIAEALLGHDKLHVFTNNLHVARILTKNESFQIIVSCGQVRHSDGGIIGSSSDDFIGDFRMDIGIVGISGVDEDGSLLEYDPQEVKTAKTILRNSQKVFMVADRHKFGRRAMNRIGHIRELDVIITDSKLNPHFKSVCEVENVEVIVPVEVA</sequence>
<dbReference type="AlphaFoldDB" id="A0A918KRW1"/>
<dbReference type="PROSITE" id="PS00894">
    <property type="entry name" value="HTH_DEOR_1"/>
    <property type="match status" value="1"/>
</dbReference>
<evidence type="ECO:0000256" key="3">
    <source>
        <dbReference type="ARBA" id="ARBA00023125"/>
    </source>
</evidence>
<dbReference type="Pfam" id="PF08220">
    <property type="entry name" value="HTH_DeoR"/>
    <property type="match status" value="1"/>
</dbReference>
<accession>A0A918KRW1</accession>
<protein>
    <submittedName>
        <fullName evidence="6">DeoR/GlpR family transcriptional regulator</fullName>
    </submittedName>
</protein>
<dbReference type="InterPro" id="IPR037171">
    <property type="entry name" value="NagB/RpiA_transferase-like"/>
</dbReference>
<keyword evidence="1" id="KW-0678">Repressor</keyword>
<keyword evidence="2" id="KW-0805">Transcription regulation</keyword>
<dbReference type="InterPro" id="IPR014036">
    <property type="entry name" value="DeoR-like_C"/>
</dbReference>
<name>A0A918KRW1_9PROT</name>
<organism evidence="6 7">
    <name type="scientific">Litorimonas cladophorae</name>
    <dbReference type="NCBI Taxonomy" id="1220491"/>
    <lineage>
        <taxon>Bacteria</taxon>
        <taxon>Pseudomonadati</taxon>
        <taxon>Pseudomonadota</taxon>
        <taxon>Alphaproteobacteria</taxon>
        <taxon>Maricaulales</taxon>
        <taxon>Robiginitomaculaceae</taxon>
    </lineage>
</organism>
<evidence type="ECO:0000256" key="1">
    <source>
        <dbReference type="ARBA" id="ARBA00022491"/>
    </source>
</evidence>
<dbReference type="Proteomes" id="UP000600865">
    <property type="component" value="Unassembled WGS sequence"/>
</dbReference>
<dbReference type="EMBL" id="BMYV01000002">
    <property type="protein sequence ID" value="GGX70862.1"/>
    <property type="molecule type" value="Genomic_DNA"/>
</dbReference>
<dbReference type="InterPro" id="IPR018356">
    <property type="entry name" value="Tscrpt_reg_HTH_DeoR_CS"/>
</dbReference>
<evidence type="ECO:0000256" key="4">
    <source>
        <dbReference type="ARBA" id="ARBA00023163"/>
    </source>
</evidence>
<comment type="caution">
    <text evidence="6">The sequence shown here is derived from an EMBL/GenBank/DDBJ whole genome shotgun (WGS) entry which is preliminary data.</text>
</comment>
<dbReference type="PRINTS" id="PR00037">
    <property type="entry name" value="HTHLACR"/>
</dbReference>
<keyword evidence="4" id="KW-0804">Transcription</keyword>
<proteinExistence type="predicted"/>
<gene>
    <name evidence="6" type="primary">glpR</name>
    <name evidence="6" type="ORF">GCM10011309_21270</name>
</gene>
<evidence type="ECO:0000259" key="5">
    <source>
        <dbReference type="PROSITE" id="PS51000"/>
    </source>
</evidence>
<dbReference type="Gene3D" id="3.40.50.1360">
    <property type="match status" value="1"/>
</dbReference>
<reference evidence="6 7" key="1">
    <citation type="journal article" date="2014" name="Int. J. Syst. Evol. Microbiol.">
        <title>Complete genome sequence of Corynebacterium casei LMG S-19264T (=DSM 44701T), isolated from a smear-ripened cheese.</title>
        <authorList>
            <consortium name="US DOE Joint Genome Institute (JGI-PGF)"/>
            <person name="Walter F."/>
            <person name="Albersmeier A."/>
            <person name="Kalinowski J."/>
            <person name="Ruckert C."/>
        </authorList>
    </citation>
    <scope>NUCLEOTIDE SEQUENCE [LARGE SCALE GENOMIC DNA]</scope>
    <source>
        <strain evidence="6 7">KCTC 23968</strain>
    </source>
</reference>
<dbReference type="Pfam" id="PF00455">
    <property type="entry name" value="DeoRC"/>
    <property type="match status" value="1"/>
</dbReference>